<proteinExistence type="predicted"/>
<dbReference type="Gramene" id="OMO57697">
    <property type="protein sequence ID" value="OMO57697"/>
    <property type="gene ID" value="CCACVL1_25698"/>
</dbReference>
<evidence type="ECO:0000313" key="4">
    <source>
        <dbReference type="Proteomes" id="UP000188268"/>
    </source>
</evidence>
<dbReference type="AlphaFoldDB" id="A0A1R3GI06"/>
<protein>
    <submittedName>
        <fullName evidence="2">Uncharacterized protein</fullName>
    </submittedName>
</protein>
<accession>A0A1R3GI06</accession>
<sequence length="33" mass="3663">NICCLIFRIDDELILTAGIVVSMSCLIPSWPLN</sequence>
<name>A0A1R3GI06_COCAP</name>
<keyword evidence="1" id="KW-1133">Transmembrane helix</keyword>
<organism evidence="2 4">
    <name type="scientific">Corchorus capsularis</name>
    <name type="common">Jute</name>
    <dbReference type="NCBI Taxonomy" id="210143"/>
    <lineage>
        <taxon>Eukaryota</taxon>
        <taxon>Viridiplantae</taxon>
        <taxon>Streptophyta</taxon>
        <taxon>Embryophyta</taxon>
        <taxon>Tracheophyta</taxon>
        <taxon>Spermatophyta</taxon>
        <taxon>Magnoliopsida</taxon>
        <taxon>eudicotyledons</taxon>
        <taxon>Gunneridae</taxon>
        <taxon>Pentapetalae</taxon>
        <taxon>rosids</taxon>
        <taxon>malvids</taxon>
        <taxon>Malvales</taxon>
        <taxon>Malvaceae</taxon>
        <taxon>Grewioideae</taxon>
        <taxon>Apeibeae</taxon>
        <taxon>Corchorus</taxon>
    </lineage>
</organism>
<dbReference type="Proteomes" id="UP000188268">
    <property type="component" value="Unassembled WGS sequence"/>
</dbReference>
<reference evidence="2 4" key="1">
    <citation type="submission" date="2013-09" db="EMBL/GenBank/DDBJ databases">
        <title>Corchorus capsularis genome sequencing.</title>
        <authorList>
            <person name="Alam M."/>
            <person name="Haque M.S."/>
            <person name="Islam M.S."/>
            <person name="Emdad E.M."/>
            <person name="Islam M.M."/>
            <person name="Ahmed B."/>
            <person name="Halim A."/>
            <person name="Hossen Q.M.M."/>
            <person name="Hossain M.Z."/>
            <person name="Ahmed R."/>
            <person name="Khan M.M."/>
            <person name="Islam R."/>
            <person name="Rashid M.M."/>
            <person name="Khan S.A."/>
            <person name="Rahman M.S."/>
            <person name="Alam M."/>
        </authorList>
    </citation>
    <scope>NUCLEOTIDE SEQUENCE [LARGE SCALE GENOMIC DNA]</scope>
    <source>
        <strain evidence="4">cv. CVL-1</strain>
        <tissue evidence="2">Whole seedling</tissue>
    </source>
</reference>
<feature type="non-terminal residue" evidence="2">
    <location>
        <position position="1"/>
    </location>
</feature>
<keyword evidence="4" id="KW-1185">Reference proteome</keyword>
<comment type="caution">
    <text evidence="2">The sequence shown here is derived from an EMBL/GenBank/DDBJ whole genome shotgun (WGS) entry which is preliminary data.</text>
</comment>
<evidence type="ECO:0000256" key="1">
    <source>
        <dbReference type="SAM" id="Phobius"/>
    </source>
</evidence>
<gene>
    <name evidence="3" type="ORF">CCACVL1_02537</name>
    <name evidence="2" type="ORF">CCACVL1_25698</name>
</gene>
<evidence type="ECO:0000313" key="3">
    <source>
        <dbReference type="EMBL" id="OMP03157.1"/>
    </source>
</evidence>
<dbReference type="Gramene" id="OMP03157">
    <property type="protein sequence ID" value="OMP03157"/>
    <property type="gene ID" value="CCACVL1_02537"/>
</dbReference>
<keyword evidence="1" id="KW-0472">Membrane</keyword>
<keyword evidence="1" id="KW-0812">Transmembrane</keyword>
<dbReference type="EMBL" id="AWWV01006117">
    <property type="protein sequence ID" value="OMP03157.1"/>
    <property type="molecule type" value="Genomic_DNA"/>
</dbReference>
<evidence type="ECO:0000313" key="2">
    <source>
        <dbReference type="EMBL" id="OMO57697.1"/>
    </source>
</evidence>
<feature type="transmembrane region" description="Helical" evidence="1">
    <location>
        <begin position="12"/>
        <end position="30"/>
    </location>
</feature>
<dbReference type="EMBL" id="AWWV01014312">
    <property type="protein sequence ID" value="OMO57697.1"/>
    <property type="molecule type" value="Genomic_DNA"/>
</dbReference>